<gene>
    <name evidence="2" type="ORF">B0A50_01324</name>
</gene>
<protein>
    <submittedName>
        <fullName evidence="2">Uncharacterized protein</fullName>
    </submittedName>
</protein>
<dbReference type="Proteomes" id="UP000308549">
    <property type="component" value="Unassembled WGS sequence"/>
</dbReference>
<evidence type="ECO:0000256" key="1">
    <source>
        <dbReference type="SAM" id="MobiDB-lite"/>
    </source>
</evidence>
<evidence type="ECO:0000313" key="3">
    <source>
        <dbReference type="Proteomes" id="UP000308549"/>
    </source>
</evidence>
<sequence length="292" mass="32338">MSSQEITVTVQVELNPRRRRRRRRRAVSWLKVQSPPTRRRLLSSYPSRVESWYQLIMGSPLKQPRREVAPGSTEEEYRRFYASATAYANGSHLQDSGTSNQRTSFAPGYCQVPANTANTAWASAFNLDTVLPESRAQYPRLLRPSHATASAHSFAVGLGQPSGLYTPLPEPRRLPLSQEPHKDAWLPSSGKSVEEMEYEAAFILTNMRQDSREPVSAAIDVAHSHPPADGARSPGLSDGTVEEVPCGQHSAMEELRREQGKERNAGIGDVDVGASGTRRSTRKRKASAMEEA</sequence>
<accession>A0A4U0UAA9</accession>
<reference evidence="2 3" key="1">
    <citation type="submission" date="2017-03" db="EMBL/GenBank/DDBJ databases">
        <title>Genomes of endolithic fungi from Antarctica.</title>
        <authorList>
            <person name="Coleine C."/>
            <person name="Masonjones S."/>
            <person name="Stajich J.E."/>
        </authorList>
    </citation>
    <scope>NUCLEOTIDE SEQUENCE [LARGE SCALE GENOMIC DNA]</scope>
    <source>
        <strain evidence="2 3">CCFEE 6315</strain>
    </source>
</reference>
<dbReference type="AlphaFoldDB" id="A0A4U0UAA9"/>
<comment type="caution">
    <text evidence="2">The sequence shown here is derived from an EMBL/GenBank/DDBJ whole genome shotgun (WGS) entry which is preliminary data.</text>
</comment>
<keyword evidence="3" id="KW-1185">Reference proteome</keyword>
<evidence type="ECO:0000313" key="2">
    <source>
        <dbReference type="EMBL" id="TKA32077.1"/>
    </source>
</evidence>
<dbReference type="EMBL" id="NAJL01000006">
    <property type="protein sequence ID" value="TKA32077.1"/>
    <property type="molecule type" value="Genomic_DNA"/>
</dbReference>
<organism evidence="2 3">
    <name type="scientific">Salinomyces thailandicus</name>
    <dbReference type="NCBI Taxonomy" id="706561"/>
    <lineage>
        <taxon>Eukaryota</taxon>
        <taxon>Fungi</taxon>
        <taxon>Dikarya</taxon>
        <taxon>Ascomycota</taxon>
        <taxon>Pezizomycotina</taxon>
        <taxon>Dothideomycetes</taxon>
        <taxon>Dothideomycetidae</taxon>
        <taxon>Mycosphaerellales</taxon>
        <taxon>Teratosphaeriaceae</taxon>
        <taxon>Salinomyces</taxon>
    </lineage>
</organism>
<feature type="region of interest" description="Disordered" evidence="1">
    <location>
        <begin position="223"/>
        <end position="292"/>
    </location>
</feature>
<feature type="compositionally biased region" description="Basic and acidic residues" evidence="1">
    <location>
        <begin position="251"/>
        <end position="264"/>
    </location>
</feature>
<name>A0A4U0UAA9_9PEZI</name>
<proteinExistence type="predicted"/>